<sequence>MQVRRTRLRIGRRTLALAAVAAVVIVAGSITIGLAVSSSADGSGPRLVAAGPGTIRQTVSATGVIQAAHQANLAFGVSGRVTGVSVTVGQQVTAGQALATIDSAALAASVAQAEATVATSESKLSADRGAGASDAQVNADNQAVTAARNALAAAQQSLSQATLTSPIAGTVATVNLTVGQQVSGSGTAASGGTGGGSGGGGGSSTSSASTSAASASSAQVVVVGSDGYTIAANVDDTQIGEVKKGDQAVITPNGATTTLSGTVATVGLLPAQSSGATSGTASGVAMYPVTIDVTGTPAGLHLGASAQVQIIVQQLTGVLTVPTAALHYSGAQAQVYQLVEGRQVPRTVTVGASSGGVTQITEGLAAGDMVLLPETASAGRSGGGGEVPNGRSGGFGGGAGGGPGFGGAGFGGAGAGFGGGVRGGGAG</sequence>
<feature type="compositionally biased region" description="Gly residues" evidence="3">
    <location>
        <begin position="380"/>
        <end position="398"/>
    </location>
</feature>
<dbReference type="PANTHER" id="PTHR32347:SF14">
    <property type="entry name" value="EFFLUX SYSTEM COMPONENT YKNX-RELATED"/>
    <property type="match status" value="1"/>
</dbReference>
<feature type="region of interest" description="Disordered" evidence="3">
    <location>
        <begin position="378"/>
        <end position="398"/>
    </location>
</feature>
<dbReference type="InterPro" id="IPR058647">
    <property type="entry name" value="BSH_CzcB-like"/>
</dbReference>
<proteinExistence type="predicted"/>
<dbReference type="Pfam" id="PF25973">
    <property type="entry name" value="BSH_CzcB"/>
    <property type="match status" value="1"/>
</dbReference>
<evidence type="ECO:0000256" key="3">
    <source>
        <dbReference type="SAM" id="MobiDB-lite"/>
    </source>
</evidence>
<organism evidence="6 7">
    <name type="scientific">Protofrankia coriariae</name>
    <dbReference type="NCBI Taxonomy" id="1562887"/>
    <lineage>
        <taxon>Bacteria</taxon>
        <taxon>Bacillati</taxon>
        <taxon>Actinomycetota</taxon>
        <taxon>Actinomycetes</taxon>
        <taxon>Frankiales</taxon>
        <taxon>Frankiaceae</taxon>
        <taxon>Protofrankia</taxon>
    </lineage>
</organism>
<keyword evidence="2" id="KW-0175">Coiled coil</keyword>
<dbReference type="Pfam" id="PF25990">
    <property type="entry name" value="Beta-barrel_YknX"/>
    <property type="match status" value="1"/>
</dbReference>
<protein>
    <recommendedName>
        <fullName evidence="8">Membrane fusion protein biotin-lipoyl like domain-containing protein</fullName>
    </recommendedName>
</protein>
<dbReference type="InterPro" id="IPR058636">
    <property type="entry name" value="Beta-barrel_YknX"/>
</dbReference>
<feature type="compositionally biased region" description="Gly residues" evidence="3">
    <location>
        <begin position="189"/>
        <end position="203"/>
    </location>
</feature>
<dbReference type="EMBL" id="JWIO01000006">
    <property type="protein sequence ID" value="KLL12222.1"/>
    <property type="molecule type" value="Genomic_DNA"/>
</dbReference>
<evidence type="ECO:0000256" key="1">
    <source>
        <dbReference type="ARBA" id="ARBA00004196"/>
    </source>
</evidence>
<gene>
    <name evidence="6" type="ORF">FrCorBMG51_05725</name>
</gene>
<comment type="subcellular location">
    <subcellularLocation>
        <location evidence="1">Cell envelope</location>
    </subcellularLocation>
</comment>
<keyword evidence="7" id="KW-1185">Reference proteome</keyword>
<evidence type="ECO:0000259" key="5">
    <source>
        <dbReference type="Pfam" id="PF25990"/>
    </source>
</evidence>
<evidence type="ECO:0000313" key="7">
    <source>
        <dbReference type="Proteomes" id="UP000035425"/>
    </source>
</evidence>
<evidence type="ECO:0000313" key="6">
    <source>
        <dbReference type="EMBL" id="KLL12222.1"/>
    </source>
</evidence>
<feature type="domain" description="CzcB-like barrel-sandwich hybrid" evidence="4">
    <location>
        <begin position="75"/>
        <end position="184"/>
    </location>
</feature>
<evidence type="ECO:0000256" key="2">
    <source>
        <dbReference type="ARBA" id="ARBA00023054"/>
    </source>
</evidence>
<dbReference type="Gene3D" id="2.40.50.100">
    <property type="match status" value="2"/>
</dbReference>
<feature type="region of interest" description="Disordered" evidence="3">
    <location>
        <begin position="186"/>
        <end position="210"/>
    </location>
</feature>
<dbReference type="Gene3D" id="1.10.287.470">
    <property type="entry name" value="Helix hairpin bin"/>
    <property type="match status" value="2"/>
</dbReference>
<evidence type="ECO:0008006" key="8">
    <source>
        <dbReference type="Google" id="ProtNLM"/>
    </source>
</evidence>
<comment type="caution">
    <text evidence="6">The sequence shown here is derived from an EMBL/GenBank/DDBJ whole genome shotgun (WGS) entry which is preliminary data.</text>
</comment>
<dbReference type="InterPro" id="IPR050465">
    <property type="entry name" value="UPF0194_transport"/>
</dbReference>
<dbReference type="Gene3D" id="2.40.420.20">
    <property type="match status" value="1"/>
</dbReference>
<dbReference type="PANTHER" id="PTHR32347">
    <property type="entry name" value="EFFLUX SYSTEM COMPONENT YKNX-RELATED"/>
    <property type="match status" value="1"/>
</dbReference>
<dbReference type="SUPFAM" id="SSF111369">
    <property type="entry name" value="HlyD-like secretion proteins"/>
    <property type="match status" value="1"/>
</dbReference>
<reference evidence="6 7" key="1">
    <citation type="submission" date="2014-12" db="EMBL/GenBank/DDBJ databases">
        <title>Frankia sp. BMG5.1 draft genome.</title>
        <authorList>
            <person name="Gtari M."/>
            <person name="Ghodhbane-Gtari F."/>
            <person name="Nouioui I."/>
            <person name="Ktari A."/>
            <person name="Hezbri K."/>
            <person name="Mimouni W."/>
            <person name="Sbissi I."/>
            <person name="Ayari A."/>
            <person name="Yamanaka T."/>
            <person name="Normand P."/>
            <person name="Tisa L.S."/>
            <person name="Boudabous A."/>
        </authorList>
    </citation>
    <scope>NUCLEOTIDE SEQUENCE [LARGE SCALE GENOMIC DNA]</scope>
    <source>
        <strain evidence="6 7">BMG5.1</strain>
    </source>
</reference>
<evidence type="ECO:0000259" key="4">
    <source>
        <dbReference type="Pfam" id="PF25973"/>
    </source>
</evidence>
<name>A0ABR5F6A3_9ACTN</name>
<accession>A0ABR5F6A3</accession>
<feature type="domain" description="YknX-like beta-barrel" evidence="5">
    <location>
        <begin position="229"/>
        <end position="310"/>
    </location>
</feature>
<dbReference type="Gene3D" id="2.40.30.170">
    <property type="match status" value="1"/>
</dbReference>
<dbReference type="Proteomes" id="UP000035425">
    <property type="component" value="Unassembled WGS sequence"/>
</dbReference>